<proteinExistence type="predicted"/>
<keyword evidence="7" id="KW-0408">Iron</keyword>
<dbReference type="EMBL" id="JAAABJ010000492">
    <property type="protein sequence ID" value="NAW51013.1"/>
    <property type="molecule type" value="Genomic_DNA"/>
</dbReference>
<evidence type="ECO:0000256" key="4">
    <source>
        <dbReference type="ARBA" id="ARBA00022723"/>
    </source>
</evidence>
<reference evidence="11 12" key="1">
    <citation type="submission" date="2019-11" db="EMBL/GenBank/DDBJ databases">
        <title>Characterization of Elizabethkingia argenteiflava sp. nov., isolated from inner surface of Soybean Pods.</title>
        <authorList>
            <person name="Mo S."/>
        </authorList>
    </citation>
    <scope>NUCLEOTIDE SEQUENCE [LARGE SCALE GENOMIC DNA]</scope>
    <source>
        <strain evidence="11 12">YB22</strain>
    </source>
</reference>
<comment type="caution">
    <text evidence="11">The sequence shown here is derived from an EMBL/GenBank/DDBJ whole genome shotgun (WGS) entry which is preliminary data.</text>
</comment>
<dbReference type="Proteomes" id="UP000553459">
    <property type="component" value="Unassembled WGS sequence"/>
</dbReference>
<evidence type="ECO:0000313" key="11">
    <source>
        <dbReference type="EMBL" id="NAW51013.1"/>
    </source>
</evidence>
<evidence type="ECO:0000259" key="9">
    <source>
        <dbReference type="PROSITE" id="PS51085"/>
    </source>
</evidence>
<evidence type="ECO:0000256" key="1">
    <source>
        <dbReference type="ARBA" id="ARBA00001974"/>
    </source>
</evidence>
<name>A0A845PV74_9FLAO</name>
<dbReference type="SUPFAM" id="SSF52343">
    <property type="entry name" value="Ferredoxin reductase-like, C-terminal NADP-linked domain"/>
    <property type="match status" value="1"/>
</dbReference>
<evidence type="ECO:0000256" key="7">
    <source>
        <dbReference type="ARBA" id="ARBA00023004"/>
    </source>
</evidence>
<dbReference type="InterPro" id="IPR039261">
    <property type="entry name" value="FNR_nucleotide-bd"/>
</dbReference>
<dbReference type="Pfam" id="PF00175">
    <property type="entry name" value="NAD_binding_1"/>
    <property type="match status" value="1"/>
</dbReference>
<dbReference type="PANTHER" id="PTHR47354:SF8">
    <property type="entry name" value="1,2-PHENYLACETYL-COA EPOXIDASE, SUBUNIT E"/>
    <property type="match status" value="1"/>
</dbReference>
<evidence type="ECO:0000256" key="5">
    <source>
        <dbReference type="ARBA" id="ARBA00022827"/>
    </source>
</evidence>
<dbReference type="Gene3D" id="3.40.50.80">
    <property type="entry name" value="Nucleotide-binding domain of ferredoxin-NADP reductase (FNR) module"/>
    <property type="match status" value="1"/>
</dbReference>
<accession>A0A845PV74</accession>
<keyword evidence="5" id="KW-0274">FAD</keyword>
<dbReference type="Pfam" id="PF00111">
    <property type="entry name" value="Fer2"/>
    <property type="match status" value="1"/>
</dbReference>
<keyword evidence="12" id="KW-1185">Reference proteome</keyword>
<keyword evidence="4" id="KW-0479">Metal-binding</keyword>
<dbReference type="InterPro" id="IPR050415">
    <property type="entry name" value="MRET"/>
</dbReference>
<dbReference type="CDD" id="cd00207">
    <property type="entry name" value="fer2"/>
    <property type="match status" value="1"/>
</dbReference>
<dbReference type="Gene3D" id="3.10.20.30">
    <property type="match status" value="1"/>
</dbReference>
<evidence type="ECO:0000259" key="10">
    <source>
        <dbReference type="PROSITE" id="PS51384"/>
    </source>
</evidence>
<dbReference type="GO" id="GO:0046872">
    <property type="term" value="F:metal ion binding"/>
    <property type="evidence" value="ECO:0007669"/>
    <property type="project" value="UniProtKB-KW"/>
</dbReference>
<dbReference type="InterPro" id="IPR001041">
    <property type="entry name" value="2Fe-2S_ferredoxin-type"/>
</dbReference>
<feature type="domain" description="2Fe-2S ferredoxin-type" evidence="9">
    <location>
        <begin position="256"/>
        <end position="347"/>
    </location>
</feature>
<dbReference type="GO" id="GO:0050660">
    <property type="term" value="F:flavin adenine dinucleotide binding"/>
    <property type="evidence" value="ECO:0007669"/>
    <property type="project" value="TreeGrafter"/>
</dbReference>
<dbReference type="InterPro" id="IPR036010">
    <property type="entry name" value="2Fe-2S_ferredoxin-like_sf"/>
</dbReference>
<keyword evidence="2" id="KW-0285">Flavoprotein</keyword>
<dbReference type="PROSITE" id="PS00197">
    <property type="entry name" value="2FE2S_FER_1"/>
    <property type="match status" value="1"/>
</dbReference>
<dbReference type="GO" id="GO:0051537">
    <property type="term" value="F:2 iron, 2 sulfur cluster binding"/>
    <property type="evidence" value="ECO:0007669"/>
    <property type="project" value="UniProtKB-KW"/>
</dbReference>
<dbReference type="InterPro" id="IPR017927">
    <property type="entry name" value="FAD-bd_FR_type"/>
</dbReference>
<keyword evidence="6" id="KW-0560">Oxidoreductase</keyword>
<dbReference type="PROSITE" id="PS51384">
    <property type="entry name" value="FAD_FR"/>
    <property type="match status" value="1"/>
</dbReference>
<evidence type="ECO:0000313" key="12">
    <source>
        <dbReference type="Proteomes" id="UP000553459"/>
    </source>
</evidence>
<dbReference type="InterPro" id="IPR012675">
    <property type="entry name" value="Beta-grasp_dom_sf"/>
</dbReference>
<keyword evidence="8" id="KW-0411">Iron-sulfur</keyword>
<feature type="domain" description="FAD-binding FR-type" evidence="10">
    <location>
        <begin position="1"/>
        <end position="88"/>
    </location>
</feature>
<keyword evidence="3" id="KW-0001">2Fe-2S</keyword>
<protein>
    <submittedName>
        <fullName evidence="11">2Fe-2S iron-sulfur cluster binding domain-containing protein</fullName>
    </submittedName>
</protein>
<evidence type="ECO:0000256" key="2">
    <source>
        <dbReference type="ARBA" id="ARBA00022630"/>
    </source>
</evidence>
<dbReference type="PANTHER" id="PTHR47354">
    <property type="entry name" value="NADH OXIDOREDUCTASE HCR"/>
    <property type="match status" value="1"/>
</dbReference>
<dbReference type="AlphaFoldDB" id="A0A845PV74"/>
<dbReference type="InterPro" id="IPR006058">
    <property type="entry name" value="2Fe2S_fd_BS"/>
</dbReference>
<dbReference type="GO" id="GO:0016491">
    <property type="term" value="F:oxidoreductase activity"/>
    <property type="evidence" value="ECO:0007669"/>
    <property type="project" value="UniProtKB-KW"/>
</dbReference>
<dbReference type="InterPro" id="IPR017938">
    <property type="entry name" value="Riboflavin_synthase-like_b-brl"/>
</dbReference>
<dbReference type="SUPFAM" id="SSF54292">
    <property type="entry name" value="2Fe-2S ferredoxin-like"/>
    <property type="match status" value="1"/>
</dbReference>
<gene>
    <name evidence="11" type="ORF">GNY06_06390</name>
</gene>
<evidence type="ECO:0000256" key="3">
    <source>
        <dbReference type="ARBA" id="ARBA00022714"/>
    </source>
</evidence>
<dbReference type="Gene3D" id="2.40.30.10">
    <property type="entry name" value="Translation factors"/>
    <property type="match status" value="1"/>
</dbReference>
<dbReference type="PROSITE" id="PS51085">
    <property type="entry name" value="2FE2S_FER_2"/>
    <property type="match status" value="1"/>
</dbReference>
<evidence type="ECO:0000256" key="6">
    <source>
        <dbReference type="ARBA" id="ARBA00023002"/>
    </source>
</evidence>
<evidence type="ECO:0000256" key="8">
    <source>
        <dbReference type="ARBA" id="ARBA00023014"/>
    </source>
</evidence>
<comment type="cofactor">
    <cofactor evidence="1">
        <name>FAD</name>
        <dbReference type="ChEBI" id="CHEBI:57692"/>
    </cofactor>
</comment>
<dbReference type="RefSeq" id="WP_244614376.1">
    <property type="nucleotide sequence ID" value="NZ_JAAABJ010000492.1"/>
</dbReference>
<dbReference type="SUPFAM" id="SSF63380">
    <property type="entry name" value="Riboflavin synthase domain-like"/>
    <property type="match status" value="1"/>
</dbReference>
<sequence>MTKNSFSLSFEVPDSLKKAFLYNSGQYSSIKWGGKQRDYSYTSAPYEECLSFGIKFKGCDSFAYQLYQQLEEGEGVEVSEPRGRFTIALKPNEKRSILGFAAGIGISPIISHLKNILYHEPYTRFFLFYSNRDKESIPFIEELSRLQGLYSDRLQIFFFFSREQAENPLFQGRLDEAKLSLIINQILHLDEEDEESTIWDATDEVLICGPGGMIKSIANACYKRGIRKKNIHFELFEEFNEDIYEIEETLPIIKDINVKFTLQGRNYQYDIPSNETPILSALLEAGFNIPYSCKSGICGSCRCRLTKGKVYMVENDYLTEKEVEWGLVLPCVGIALTKDINLNFDNS</sequence>
<dbReference type="InterPro" id="IPR001433">
    <property type="entry name" value="OxRdtase_FAD/NAD-bd"/>
</dbReference>
<organism evidence="11 12">
    <name type="scientific">Elizabethkingia argenteiflava</name>
    <dbReference type="NCBI Taxonomy" id="2681556"/>
    <lineage>
        <taxon>Bacteria</taxon>
        <taxon>Pseudomonadati</taxon>
        <taxon>Bacteroidota</taxon>
        <taxon>Flavobacteriia</taxon>
        <taxon>Flavobacteriales</taxon>
        <taxon>Weeksellaceae</taxon>
        <taxon>Elizabethkingia</taxon>
    </lineage>
</organism>